<dbReference type="EMBL" id="GBRH01190176">
    <property type="protein sequence ID" value="JAE07720.1"/>
    <property type="molecule type" value="Transcribed_RNA"/>
</dbReference>
<sequence>MFASLWIETHDDQKELGIIIWCTCWDSQQLMSKMEYRIILVTVSCVERQSSALLKSICLQN</sequence>
<name>A0A0A9F3Y3_ARUDO</name>
<reference evidence="1" key="1">
    <citation type="submission" date="2014-09" db="EMBL/GenBank/DDBJ databases">
        <authorList>
            <person name="Magalhaes I.L.F."/>
            <person name="Oliveira U."/>
            <person name="Santos F.R."/>
            <person name="Vidigal T.H.D.A."/>
            <person name="Brescovit A.D."/>
            <person name="Santos A.J."/>
        </authorList>
    </citation>
    <scope>NUCLEOTIDE SEQUENCE</scope>
    <source>
        <tissue evidence="1">Shoot tissue taken approximately 20 cm above the soil surface</tissue>
    </source>
</reference>
<organism evidence="1">
    <name type="scientific">Arundo donax</name>
    <name type="common">Giant reed</name>
    <name type="synonym">Donax arundinaceus</name>
    <dbReference type="NCBI Taxonomy" id="35708"/>
    <lineage>
        <taxon>Eukaryota</taxon>
        <taxon>Viridiplantae</taxon>
        <taxon>Streptophyta</taxon>
        <taxon>Embryophyta</taxon>
        <taxon>Tracheophyta</taxon>
        <taxon>Spermatophyta</taxon>
        <taxon>Magnoliopsida</taxon>
        <taxon>Liliopsida</taxon>
        <taxon>Poales</taxon>
        <taxon>Poaceae</taxon>
        <taxon>PACMAD clade</taxon>
        <taxon>Arundinoideae</taxon>
        <taxon>Arundineae</taxon>
        <taxon>Arundo</taxon>
    </lineage>
</organism>
<accession>A0A0A9F3Y3</accession>
<dbReference type="AlphaFoldDB" id="A0A0A9F3Y3"/>
<proteinExistence type="predicted"/>
<protein>
    <submittedName>
        <fullName evidence="1">Uncharacterized protein</fullName>
    </submittedName>
</protein>
<reference evidence="1" key="2">
    <citation type="journal article" date="2015" name="Data Brief">
        <title>Shoot transcriptome of the giant reed, Arundo donax.</title>
        <authorList>
            <person name="Barrero R.A."/>
            <person name="Guerrero F.D."/>
            <person name="Moolhuijzen P."/>
            <person name="Goolsby J.A."/>
            <person name="Tidwell J."/>
            <person name="Bellgard S.E."/>
            <person name="Bellgard M.I."/>
        </authorList>
    </citation>
    <scope>NUCLEOTIDE SEQUENCE</scope>
    <source>
        <tissue evidence="1">Shoot tissue taken approximately 20 cm above the soil surface</tissue>
    </source>
</reference>
<evidence type="ECO:0000313" key="1">
    <source>
        <dbReference type="EMBL" id="JAE07720.1"/>
    </source>
</evidence>